<gene>
    <name evidence="2" type="ordered locus">Dacet_0596</name>
</gene>
<dbReference type="STRING" id="522772.Dacet_0596"/>
<dbReference type="eggNOG" id="COG0195">
    <property type="taxonomic scope" value="Bacteria"/>
</dbReference>
<feature type="domain" description="S1 motif" evidence="1">
    <location>
        <begin position="99"/>
        <end position="168"/>
    </location>
</feature>
<dbReference type="OrthoDB" id="9998464at2"/>
<dbReference type="SMART" id="SM00316">
    <property type="entry name" value="S1"/>
    <property type="match status" value="1"/>
</dbReference>
<name>D4H4J8_DENA2</name>
<dbReference type="Proteomes" id="UP000002012">
    <property type="component" value="Chromosome"/>
</dbReference>
<dbReference type="PROSITE" id="PS50126">
    <property type="entry name" value="S1"/>
    <property type="match status" value="1"/>
</dbReference>
<dbReference type="RefSeq" id="WP_013009936.1">
    <property type="nucleotide sequence ID" value="NC_013943.1"/>
</dbReference>
<dbReference type="InParanoid" id="D4H4J8"/>
<sequence length="227" mass="25712">MWLESYISDISGIHGITAEEVRQIICSVLEGYYSEKYGSPTVCSISDEGLNLRQYRADGIEREIVLKKHDVTTLASILNTEYFNFGNHRKEIYLKSFMNSLVKGEVREVSAENVLLNVYLGVNYRVTGVLHKMHITPKMRGTFQIGQEIRSLVIGTEKLADDVVFTLSLTSRKLVEKLFEEQGYSVRCVHRIVGGRSIIQSTNHIPRGTIKSLSDELSERIIIEVIA</sequence>
<dbReference type="PaxDb" id="522772-Dacet_0596"/>
<evidence type="ECO:0000313" key="3">
    <source>
        <dbReference type="Proteomes" id="UP000002012"/>
    </source>
</evidence>
<evidence type="ECO:0000313" key="2">
    <source>
        <dbReference type="EMBL" id="ADD67392.1"/>
    </source>
</evidence>
<reference evidence="2 3" key="1">
    <citation type="journal article" date="2010" name="Stand. Genomic Sci.">
        <title>Complete genome sequence of Denitrovibrio acetiphilus type strain (N2460).</title>
        <authorList>
            <person name="Kiss H."/>
            <person name="Lang E."/>
            <person name="Lapidus A."/>
            <person name="Copeland A."/>
            <person name="Nolan M."/>
            <person name="Glavina Del Rio T."/>
            <person name="Chen F."/>
            <person name="Lucas S."/>
            <person name="Tice H."/>
            <person name="Cheng J.F."/>
            <person name="Han C."/>
            <person name="Goodwin L."/>
            <person name="Pitluck S."/>
            <person name="Liolios K."/>
            <person name="Pati A."/>
            <person name="Ivanova N."/>
            <person name="Mavromatis K."/>
            <person name="Chen A."/>
            <person name="Palaniappan K."/>
            <person name="Land M."/>
            <person name="Hauser L."/>
            <person name="Chang Y.J."/>
            <person name="Jeffries C.D."/>
            <person name="Detter J.C."/>
            <person name="Brettin T."/>
            <person name="Spring S."/>
            <person name="Rohde M."/>
            <person name="Goker M."/>
            <person name="Woyke T."/>
            <person name="Bristow J."/>
            <person name="Eisen J.A."/>
            <person name="Markowitz V."/>
            <person name="Hugenholtz P."/>
            <person name="Kyrpides N.C."/>
            <person name="Klenk H.P."/>
        </authorList>
    </citation>
    <scope>NUCLEOTIDE SEQUENCE [LARGE SCALE GENOMIC DNA]</scope>
    <source>
        <strain evidence="3">DSM 12809 / NBRC 114555 / N2460</strain>
    </source>
</reference>
<dbReference type="AlphaFoldDB" id="D4H4J8"/>
<protein>
    <recommendedName>
        <fullName evidence="1">S1 motif domain-containing protein</fullName>
    </recommendedName>
</protein>
<organism evidence="2 3">
    <name type="scientific">Denitrovibrio acetiphilus (strain DSM 12809 / NBRC 114555 / N2460)</name>
    <dbReference type="NCBI Taxonomy" id="522772"/>
    <lineage>
        <taxon>Bacteria</taxon>
        <taxon>Pseudomonadati</taxon>
        <taxon>Deferribacterota</taxon>
        <taxon>Deferribacteres</taxon>
        <taxon>Deferribacterales</taxon>
        <taxon>Geovibrionaceae</taxon>
        <taxon>Denitrovibrio</taxon>
    </lineage>
</organism>
<dbReference type="KEGG" id="dap:Dacet_0596"/>
<accession>D4H4J8</accession>
<dbReference type="EMBL" id="CP001968">
    <property type="protein sequence ID" value="ADD67392.1"/>
    <property type="molecule type" value="Genomic_DNA"/>
</dbReference>
<evidence type="ECO:0000259" key="1">
    <source>
        <dbReference type="PROSITE" id="PS50126"/>
    </source>
</evidence>
<keyword evidence="3" id="KW-1185">Reference proteome</keyword>
<dbReference type="InterPro" id="IPR003029">
    <property type="entry name" value="S1_domain"/>
</dbReference>
<proteinExistence type="predicted"/>
<dbReference type="GO" id="GO:0003676">
    <property type="term" value="F:nucleic acid binding"/>
    <property type="evidence" value="ECO:0007669"/>
    <property type="project" value="InterPro"/>
</dbReference>
<dbReference type="HOGENOM" id="CLU_1218187_0_0_0"/>